<dbReference type="InterPro" id="IPR050739">
    <property type="entry name" value="MFP"/>
</dbReference>
<keyword evidence="2" id="KW-0472">Membrane</keyword>
<organism evidence="3 4">
    <name type="scientific">Neolewinella maritima</name>
    <dbReference type="NCBI Taxonomy" id="1383882"/>
    <lineage>
        <taxon>Bacteria</taxon>
        <taxon>Pseudomonadati</taxon>
        <taxon>Bacteroidota</taxon>
        <taxon>Saprospiria</taxon>
        <taxon>Saprospirales</taxon>
        <taxon>Lewinellaceae</taxon>
        <taxon>Neolewinella</taxon>
    </lineage>
</organism>
<evidence type="ECO:0000256" key="1">
    <source>
        <dbReference type="SAM" id="Coils"/>
    </source>
</evidence>
<dbReference type="SUPFAM" id="SSF51230">
    <property type="entry name" value="Single hybrid motif"/>
    <property type="match status" value="1"/>
</dbReference>
<keyword evidence="2" id="KW-0812">Transmembrane</keyword>
<dbReference type="PANTHER" id="PTHR30386">
    <property type="entry name" value="MEMBRANE FUSION SUBUNIT OF EMRAB-TOLC MULTIDRUG EFFLUX PUMP"/>
    <property type="match status" value="1"/>
</dbReference>
<protein>
    <recommendedName>
        <fullName evidence="5">HlyD family efflux transporter periplasmic adaptor subunit</fullName>
    </recommendedName>
</protein>
<name>A0ABM9AYJ8_9BACT</name>
<sequence>MKINLFYIVVVLVGVALFFLLSDPPGDELAFYGFAESNEMEVNYNQPGAVVRILVQPGQAVDSGDVLLVLESRPKQQRLADQAYRIEEETAEQADRQASRREDLAALELEQRNRLATIDEQITELQQEIDFKSSLSQELSTVDLPRATYQPLRDELQQLEQRRQRAVDSYTQERSALERSLTYGQSPARQRILRLQAEARFDSSLQQEQVILTAPADGLVGSINCREGEYKSAYANLITFYQPHSELVKGYVHENLAVEVRVGDQFDVISLQEEGSQYRGEVIGLGSRIVEIPTRLRKFPEVASYGREVTLRIPATNDFLQKEKVSLRYLGQGERE</sequence>
<evidence type="ECO:0000313" key="4">
    <source>
        <dbReference type="Proteomes" id="UP000837803"/>
    </source>
</evidence>
<keyword evidence="1" id="KW-0175">Coiled coil</keyword>
<evidence type="ECO:0000313" key="3">
    <source>
        <dbReference type="EMBL" id="CAH0999701.1"/>
    </source>
</evidence>
<dbReference type="Proteomes" id="UP000837803">
    <property type="component" value="Unassembled WGS sequence"/>
</dbReference>
<dbReference type="RefSeq" id="WP_238749910.1">
    <property type="nucleotide sequence ID" value="NZ_CAKLPZ010000001.1"/>
</dbReference>
<comment type="caution">
    <text evidence="3">The sequence shown here is derived from an EMBL/GenBank/DDBJ whole genome shotgun (WGS) entry which is preliminary data.</text>
</comment>
<keyword evidence="4" id="KW-1185">Reference proteome</keyword>
<gene>
    <name evidence="3" type="ORF">LEM8419_01001</name>
</gene>
<proteinExistence type="predicted"/>
<dbReference type="InterPro" id="IPR011053">
    <property type="entry name" value="Single_hybrid_motif"/>
</dbReference>
<feature type="transmembrane region" description="Helical" evidence="2">
    <location>
        <begin position="5"/>
        <end position="22"/>
    </location>
</feature>
<evidence type="ECO:0008006" key="5">
    <source>
        <dbReference type="Google" id="ProtNLM"/>
    </source>
</evidence>
<keyword evidence="2" id="KW-1133">Transmembrane helix</keyword>
<feature type="coiled-coil region" evidence="1">
    <location>
        <begin position="108"/>
        <end position="176"/>
    </location>
</feature>
<evidence type="ECO:0000256" key="2">
    <source>
        <dbReference type="SAM" id="Phobius"/>
    </source>
</evidence>
<accession>A0ABM9AYJ8</accession>
<dbReference type="Gene3D" id="2.40.50.100">
    <property type="match status" value="1"/>
</dbReference>
<dbReference type="EMBL" id="CAKLPZ010000001">
    <property type="protein sequence ID" value="CAH0999701.1"/>
    <property type="molecule type" value="Genomic_DNA"/>
</dbReference>
<reference evidence="3" key="1">
    <citation type="submission" date="2021-12" db="EMBL/GenBank/DDBJ databases">
        <authorList>
            <person name="Rodrigo-Torres L."/>
            <person name="Arahal R. D."/>
            <person name="Lucena T."/>
        </authorList>
    </citation>
    <scope>NUCLEOTIDE SEQUENCE</scope>
    <source>
        <strain evidence="3">CECT 8419</strain>
    </source>
</reference>